<comment type="caution">
    <text evidence="1">The sequence shown here is derived from an EMBL/GenBank/DDBJ whole genome shotgun (WGS) entry which is preliminary data.</text>
</comment>
<accession>M6RF48</accession>
<evidence type="ECO:0000313" key="1">
    <source>
        <dbReference type="EMBL" id="EMO04371.1"/>
    </source>
</evidence>
<dbReference type="AlphaFoldDB" id="M6RF48"/>
<dbReference type="Proteomes" id="UP000012092">
    <property type="component" value="Unassembled WGS sequence"/>
</dbReference>
<dbReference type="EMBL" id="AHNZ02000663">
    <property type="protein sequence ID" value="EMO04371.1"/>
    <property type="molecule type" value="Genomic_DNA"/>
</dbReference>
<reference evidence="1 2" key="1">
    <citation type="submission" date="2013-01" db="EMBL/GenBank/DDBJ databases">
        <authorList>
            <person name="Harkins D.M."/>
            <person name="Durkin A.S."/>
            <person name="Brinkac L.M."/>
            <person name="Haft D.H."/>
            <person name="Selengut J.D."/>
            <person name="Sanka R."/>
            <person name="DePew J."/>
            <person name="Purushe J."/>
            <person name="Picardeau M."/>
            <person name="Werts C."/>
            <person name="Goarant C."/>
            <person name="Vinetz J.M."/>
            <person name="Sutton G.G."/>
            <person name="Nierman W.C."/>
            <person name="Fouts D.E."/>
        </authorList>
    </citation>
    <scope>NUCLEOTIDE SEQUENCE [LARGE SCALE GENOMIC DNA]</scope>
    <source>
        <strain evidence="1 2">Verdun HP</strain>
    </source>
</reference>
<organism evidence="1 2">
    <name type="scientific">Leptospira interrogans serovar Icterohaemorrhagiae str. Verdun HP</name>
    <dbReference type="NCBI Taxonomy" id="1049910"/>
    <lineage>
        <taxon>Bacteria</taxon>
        <taxon>Pseudomonadati</taxon>
        <taxon>Spirochaetota</taxon>
        <taxon>Spirochaetia</taxon>
        <taxon>Leptospirales</taxon>
        <taxon>Leptospiraceae</taxon>
        <taxon>Leptospira</taxon>
    </lineage>
</organism>
<gene>
    <name evidence="1" type="ORF">LEP1GSC116_1649</name>
</gene>
<protein>
    <submittedName>
        <fullName evidence="1">Uncharacterized protein</fullName>
    </submittedName>
</protein>
<sequence length="77" mass="8875">MGQIKIDSCLNSILLIFEVVRFLVEKFQDDFHMNPTVIRNDIPLPTSVMYEKLVKQNVLNISPEPKPPSERYGLSDL</sequence>
<evidence type="ECO:0000313" key="2">
    <source>
        <dbReference type="Proteomes" id="UP000012092"/>
    </source>
</evidence>
<proteinExistence type="predicted"/>
<name>M6RF48_LEPIR</name>